<evidence type="ECO:0000256" key="2">
    <source>
        <dbReference type="ARBA" id="ARBA00022737"/>
    </source>
</evidence>
<evidence type="ECO:0000256" key="5">
    <source>
        <dbReference type="ARBA" id="ARBA00023163"/>
    </source>
</evidence>
<evidence type="ECO:0000256" key="3">
    <source>
        <dbReference type="ARBA" id="ARBA00023015"/>
    </source>
</evidence>
<feature type="region of interest" description="Disordered" evidence="7">
    <location>
        <begin position="1"/>
        <end position="26"/>
    </location>
</feature>
<feature type="domain" description="HTH myb-type" evidence="9">
    <location>
        <begin position="24"/>
        <end position="80"/>
    </location>
</feature>
<dbReference type="InterPro" id="IPR009057">
    <property type="entry name" value="Homeodomain-like_sf"/>
</dbReference>
<proteinExistence type="predicted"/>
<dbReference type="InterPro" id="IPR001005">
    <property type="entry name" value="SANT/Myb"/>
</dbReference>
<dbReference type="FunFam" id="1.10.10.60:FF:000011">
    <property type="entry name" value="Myb transcription factor"/>
    <property type="match status" value="1"/>
</dbReference>
<dbReference type="PANTHER" id="PTHR45675">
    <property type="entry name" value="MYB TRANSCRIPTION FACTOR-RELATED-RELATED"/>
    <property type="match status" value="1"/>
</dbReference>
<dbReference type="PROSITE" id="PS50090">
    <property type="entry name" value="MYB_LIKE"/>
    <property type="match status" value="2"/>
</dbReference>
<evidence type="ECO:0000256" key="7">
    <source>
        <dbReference type="SAM" id="MobiDB-lite"/>
    </source>
</evidence>
<keyword evidence="3" id="KW-0805">Transcription regulation</keyword>
<dbReference type="SUPFAM" id="SSF46689">
    <property type="entry name" value="Homeodomain-like"/>
    <property type="match status" value="1"/>
</dbReference>
<feature type="domain" description="Myb-like" evidence="8">
    <location>
        <begin position="77"/>
        <end position="127"/>
    </location>
</feature>
<dbReference type="FunFam" id="1.10.10.60:FF:000107">
    <property type="entry name" value="MYB transcription factor"/>
    <property type="match status" value="1"/>
</dbReference>
<dbReference type="GO" id="GO:0043565">
    <property type="term" value="F:sequence-specific DNA binding"/>
    <property type="evidence" value="ECO:0007669"/>
    <property type="project" value="InterPro"/>
</dbReference>
<keyword evidence="5" id="KW-0804">Transcription</keyword>
<dbReference type="InterPro" id="IPR017930">
    <property type="entry name" value="Myb_dom"/>
</dbReference>
<dbReference type="KEGG" id="rarg:115754543"/>
<evidence type="ECO:0000256" key="1">
    <source>
        <dbReference type="ARBA" id="ARBA00004123"/>
    </source>
</evidence>
<dbReference type="GO" id="GO:0005634">
    <property type="term" value="C:nucleus"/>
    <property type="evidence" value="ECO:0007669"/>
    <property type="project" value="UniProtKB-SubCell"/>
</dbReference>
<feature type="compositionally biased region" description="Basic and acidic residues" evidence="7">
    <location>
        <begin position="1"/>
        <end position="11"/>
    </location>
</feature>
<sequence length="286" mass="32858">MDADQVLRSRYESSSPVHAEEEETSDVRKGLWTAEEDALLANHVKIHGEGRWSSIARCTGLKRTGKSCRLRWLNYLRPDLRRGNMTLEEQLLILELHCRWGNRWSKIAQHLPGRTDNEIKNYWRTRVQKLAKHLKCEVNSKEFRDAMRCVWMPRFAEQIRASTQGPLHRPAENPPRTHGIRSGYSVDGDRRDLLLPELSSSVSSDSSDAWFSSSPSHNQVGEIGSEHFELGSANGPKYRTGYSEWWQPGVDAGEQEDSNGCLVSGDLLEDLWNEEDVWFLQQQLLE</sequence>
<evidence type="ECO:0000313" key="10">
    <source>
        <dbReference type="Proteomes" id="UP000827889"/>
    </source>
</evidence>
<comment type="subcellular location">
    <subcellularLocation>
        <location evidence="1">Nucleus</location>
    </subcellularLocation>
</comment>
<dbReference type="Gene3D" id="1.10.10.60">
    <property type="entry name" value="Homeodomain-like"/>
    <property type="match status" value="2"/>
</dbReference>
<accession>A0A8B8QSS2</accession>
<keyword evidence="10" id="KW-1185">Reference proteome</keyword>
<keyword evidence="6" id="KW-0539">Nucleus</keyword>
<keyword evidence="2" id="KW-0677">Repeat</keyword>
<dbReference type="Pfam" id="PF00249">
    <property type="entry name" value="Myb_DNA-binding"/>
    <property type="match status" value="2"/>
</dbReference>
<dbReference type="CDD" id="cd00167">
    <property type="entry name" value="SANT"/>
    <property type="match status" value="1"/>
</dbReference>
<keyword evidence="4" id="KW-0238">DNA-binding</keyword>
<protein>
    <submittedName>
        <fullName evidence="11">Transcription factor JAMYB-like</fullName>
    </submittedName>
</protein>
<evidence type="ECO:0000259" key="9">
    <source>
        <dbReference type="PROSITE" id="PS51294"/>
    </source>
</evidence>
<dbReference type="GO" id="GO:0003700">
    <property type="term" value="F:DNA-binding transcription factor activity"/>
    <property type="evidence" value="ECO:0007669"/>
    <property type="project" value="InterPro"/>
</dbReference>
<reference evidence="11" key="2">
    <citation type="submission" date="2025-08" db="UniProtKB">
        <authorList>
            <consortium name="RefSeq"/>
        </authorList>
    </citation>
    <scope>IDENTIFICATION</scope>
    <source>
        <tissue evidence="11">Leaf</tissue>
    </source>
</reference>
<dbReference type="GeneID" id="115754543"/>
<feature type="domain" description="HTH myb-type" evidence="9">
    <location>
        <begin position="81"/>
        <end position="131"/>
    </location>
</feature>
<evidence type="ECO:0000256" key="6">
    <source>
        <dbReference type="ARBA" id="ARBA00023242"/>
    </source>
</evidence>
<feature type="region of interest" description="Disordered" evidence="7">
    <location>
        <begin position="163"/>
        <end position="187"/>
    </location>
</feature>
<gene>
    <name evidence="11" type="primary">LOC115754543</name>
</gene>
<dbReference type="PROSITE" id="PS51294">
    <property type="entry name" value="HTH_MYB"/>
    <property type="match status" value="2"/>
</dbReference>
<name>A0A8B8QSS2_9MYRT</name>
<dbReference type="SMART" id="SM00717">
    <property type="entry name" value="SANT"/>
    <property type="match status" value="2"/>
</dbReference>
<dbReference type="RefSeq" id="XP_030549453.1">
    <property type="nucleotide sequence ID" value="XM_030693593.2"/>
</dbReference>
<dbReference type="OrthoDB" id="2143914at2759"/>
<dbReference type="InterPro" id="IPR044676">
    <property type="entry name" value="EOBI/EOBII-like_plant"/>
</dbReference>
<dbReference type="Proteomes" id="UP000827889">
    <property type="component" value="Chromosome 1"/>
</dbReference>
<dbReference type="PANTHER" id="PTHR45675:SF31">
    <property type="entry name" value="MYB TRANSCRIPTION FACTOR"/>
    <property type="match status" value="1"/>
</dbReference>
<evidence type="ECO:0000259" key="8">
    <source>
        <dbReference type="PROSITE" id="PS50090"/>
    </source>
</evidence>
<feature type="domain" description="Myb-like" evidence="8">
    <location>
        <begin position="24"/>
        <end position="76"/>
    </location>
</feature>
<evidence type="ECO:0000256" key="4">
    <source>
        <dbReference type="ARBA" id="ARBA00023125"/>
    </source>
</evidence>
<evidence type="ECO:0000313" key="11">
    <source>
        <dbReference type="RefSeq" id="XP_030549453.1"/>
    </source>
</evidence>
<dbReference type="AlphaFoldDB" id="A0A8B8QSS2"/>
<organism evidence="10 11">
    <name type="scientific">Rhodamnia argentea</name>
    <dbReference type="NCBI Taxonomy" id="178133"/>
    <lineage>
        <taxon>Eukaryota</taxon>
        <taxon>Viridiplantae</taxon>
        <taxon>Streptophyta</taxon>
        <taxon>Embryophyta</taxon>
        <taxon>Tracheophyta</taxon>
        <taxon>Spermatophyta</taxon>
        <taxon>Magnoliopsida</taxon>
        <taxon>eudicotyledons</taxon>
        <taxon>Gunneridae</taxon>
        <taxon>Pentapetalae</taxon>
        <taxon>rosids</taxon>
        <taxon>malvids</taxon>
        <taxon>Myrtales</taxon>
        <taxon>Myrtaceae</taxon>
        <taxon>Myrtoideae</taxon>
        <taxon>Myrteae</taxon>
        <taxon>Australasian group</taxon>
        <taxon>Rhodamnia</taxon>
    </lineage>
</organism>
<reference evidence="10" key="1">
    <citation type="submission" date="2025-05" db="UniProtKB">
        <authorList>
            <consortium name="RefSeq"/>
        </authorList>
    </citation>
    <scope>NUCLEOTIDE SEQUENCE [LARGE SCALE GENOMIC DNA]</scope>
</reference>